<evidence type="ECO:0000256" key="1">
    <source>
        <dbReference type="SAM" id="MobiDB-lite"/>
    </source>
</evidence>
<name>B4VXZ2_9CYAN</name>
<evidence type="ECO:0000313" key="2">
    <source>
        <dbReference type="EMBL" id="EDX73260.1"/>
    </source>
</evidence>
<dbReference type="STRING" id="118168.MC7420_4507"/>
<dbReference type="EMBL" id="DS989859">
    <property type="protein sequence ID" value="EDX73260.1"/>
    <property type="molecule type" value="Genomic_DNA"/>
</dbReference>
<dbReference type="AlphaFoldDB" id="B4VXZ2"/>
<gene>
    <name evidence="2" type="ORF">MC7420_4507</name>
</gene>
<feature type="region of interest" description="Disordered" evidence="1">
    <location>
        <begin position="43"/>
        <end position="63"/>
    </location>
</feature>
<dbReference type="RefSeq" id="WP_006103723.1">
    <property type="nucleotide sequence ID" value="NZ_DS989859.1"/>
</dbReference>
<dbReference type="Proteomes" id="UP000003835">
    <property type="component" value="Unassembled WGS sequence"/>
</dbReference>
<dbReference type="HOGENOM" id="CLU_2878096_0_0_3"/>
<reference evidence="2 3" key="1">
    <citation type="submission" date="2008-07" db="EMBL/GenBank/DDBJ databases">
        <authorList>
            <person name="Tandeau de Marsac N."/>
            <person name="Ferriera S."/>
            <person name="Johnson J."/>
            <person name="Kravitz S."/>
            <person name="Beeson K."/>
            <person name="Sutton G."/>
            <person name="Rogers Y.-H."/>
            <person name="Friedman R."/>
            <person name="Frazier M."/>
            <person name="Venter J.C."/>
        </authorList>
    </citation>
    <scope>NUCLEOTIDE SEQUENCE [LARGE SCALE GENOMIC DNA]</scope>
    <source>
        <strain evidence="2 3">PCC 7420</strain>
    </source>
</reference>
<proteinExistence type="predicted"/>
<keyword evidence="3" id="KW-1185">Reference proteome</keyword>
<organism evidence="2 3">
    <name type="scientific">Coleofasciculus chthonoplastes PCC 7420</name>
    <dbReference type="NCBI Taxonomy" id="118168"/>
    <lineage>
        <taxon>Bacteria</taxon>
        <taxon>Bacillati</taxon>
        <taxon>Cyanobacteriota</taxon>
        <taxon>Cyanophyceae</taxon>
        <taxon>Coleofasciculales</taxon>
        <taxon>Coleofasciculaceae</taxon>
        <taxon>Coleofasciculus</taxon>
    </lineage>
</organism>
<protein>
    <submittedName>
        <fullName evidence="2">Uncharacterized protein</fullName>
    </submittedName>
</protein>
<evidence type="ECO:0000313" key="3">
    <source>
        <dbReference type="Proteomes" id="UP000003835"/>
    </source>
</evidence>
<sequence>MTIYQRSGKNDEICNRSWANQDRNLDNDTVLENTINCRKMPKKLPKTESANQKRSISAQIQLV</sequence>
<feature type="compositionally biased region" description="Polar residues" evidence="1">
    <location>
        <begin position="48"/>
        <end position="63"/>
    </location>
</feature>
<accession>B4VXZ2</accession>